<dbReference type="AlphaFoldDB" id="A0A8J6QPB0"/>
<organism evidence="2 3">
    <name type="scientific">Neiella litorisoli</name>
    <dbReference type="NCBI Taxonomy" id="2771431"/>
    <lineage>
        <taxon>Bacteria</taxon>
        <taxon>Pseudomonadati</taxon>
        <taxon>Pseudomonadota</taxon>
        <taxon>Gammaproteobacteria</taxon>
        <taxon>Alteromonadales</taxon>
        <taxon>Echinimonadaceae</taxon>
        <taxon>Neiella</taxon>
    </lineage>
</organism>
<keyword evidence="3" id="KW-1185">Reference proteome</keyword>
<accession>A0A8J6QPB0</accession>
<keyword evidence="1" id="KW-0812">Transmembrane</keyword>
<feature type="transmembrane region" description="Helical" evidence="1">
    <location>
        <begin position="29"/>
        <end position="50"/>
    </location>
</feature>
<evidence type="ECO:0000313" key="3">
    <source>
        <dbReference type="Proteomes" id="UP000638014"/>
    </source>
</evidence>
<keyword evidence="1" id="KW-1133">Transmembrane helix</keyword>
<keyword evidence="1" id="KW-0472">Membrane</keyword>
<name>A0A8J6QPB0_9GAMM</name>
<dbReference type="Proteomes" id="UP000638014">
    <property type="component" value="Unassembled WGS sequence"/>
</dbReference>
<evidence type="ECO:0000256" key="1">
    <source>
        <dbReference type="SAM" id="Phobius"/>
    </source>
</evidence>
<comment type="caution">
    <text evidence="2">The sequence shown here is derived from an EMBL/GenBank/DDBJ whole genome shotgun (WGS) entry which is preliminary data.</text>
</comment>
<dbReference type="RefSeq" id="WP_191143610.1">
    <property type="nucleotide sequence ID" value="NZ_JACXAF010000003.1"/>
</dbReference>
<proteinExistence type="predicted"/>
<sequence>MIPLALLALAAYLLYIGIRDNSLVDLALGLLGLLSAGGMFYAAITGHSLFERIEQLFAKYKSGA</sequence>
<gene>
    <name evidence="2" type="ORF">IC617_03610</name>
</gene>
<protein>
    <submittedName>
        <fullName evidence="2">Uncharacterized protein</fullName>
    </submittedName>
</protein>
<evidence type="ECO:0000313" key="2">
    <source>
        <dbReference type="EMBL" id="MBD1388506.1"/>
    </source>
</evidence>
<reference evidence="2" key="1">
    <citation type="submission" date="2020-09" db="EMBL/GenBank/DDBJ databases">
        <title>A novel bacterium of genus Neiella, isolated from South China Sea.</title>
        <authorList>
            <person name="Huang H."/>
            <person name="Mo K."/>
            <person name="Hu Y."/>
        </authorList>
    </citation>
    <scope>NUCLEOTIDE SEQUENCE</scope>
    <source>
        <strain evidence="2">HB171785</strain>
    </source>
</reference>
<dbReference type="EMBL" id="JACXAF010000003">
    <property type="protein sequence ID" value="MBD1388506.1"/>
    <property type="molecule type" value="Genomic_DNA"/>
</dbReference>